<protein>
    <submittedName>
        <fullName evidence="6">Spermidine/putrescine ABC transporter spermidine/putrescine-binding protein</fullName>
    </submittedName>
</protein>
<gene>
    <name evidence="6" type="ORF">C273_06727</name>
</gene>
<dbReference type="EMBL" id="AMSQ01000009">
    <property type="protein sequence ID" value="EKU47716.1"/>
    <property type="molecule type" value="Genomic_DNA"/>
</dbReference>
<dbReference type="SUPFAM" id="SSF53850">
    <property type="entry name" value="Periplasmic binding protein-like II"/>
    <property type="match status" value="1"/>
</dbReference>
<evidence type="ECO:0000256" key="2">
    <source>
        <dbReference type="ARBA" id="ARBA00022448"/>
    </source>
</evidence>
<dbReference type="PRINTS" id="PR00909">
    <property type="entry name" value="SPERMDNBNDNG"/>
</dbReference>
<dbReference type="GO" id="GO:0015846">
    <property type="term" value="P:polyamine transport"/>
    <property type="evidence" value="ECO:0007669"/>
    <property type="project" value="InterPro"/>
</dbReference>
<dbReference type="PANTHER" id="PTHR30222:SF17">
    <property type="entry name" value="SPERMIDINE_PUTRESCINE-BINDING PERIPLASMIC PROTEIN"/>
    <property type="match status" value="1"/>
</dbReference>
<dbReference type="RefSeq" id="WP_009383624.1">
    <property type="nucleotide sequence ID" value="NZ_AMSQ01000009.1"/>
</dbReference>
<dbReference type="Proteomes" id="UP000009885">
    <property type="component" value="Unassembled WGS sequence"/>
</dbReference>
<dbReference type="PANTHER" id="PTHR30222">
    <property type="entry name" value="SPERMIDINE/PUTRESCINE-BINDING PERIPLASMIC PROTEIN"/>
    <property type="match status" value="1"/>
</dbReference>
<feature type="binding site" evidence="5">
    <location>
        <position position="92"/>
    </location>
    <ligand>
        <name>spermidine</name>
        <dbReference type="ChEBI" id="CHEBI:57834"/>
    </ligand>
</feature>
<dbReference type="CDD" id="cd13663">
    <property type="entry name" value="PBP2_PotD_PotF_like_2"/>
    <property type="match status" value="1"/>
</dbReference>
<dbReference type="eggNOG" id="COG0687">
    <property type="taxonomic scope" value="Bacteria"/>
</dbReference>
<dbReference type="Pfam" id="PF13416">
    <property type="entry name" value="SBP_bac_8"/>
    <property type="match status" value="1"/>
</dbReference>
<reference evidence="6 7" key="1">
    <citation type="journal article" date="2013" name="Genome Announc.">
        <title>Genome Sequence of Staphylococcus massiliensis Strain S46, Isolated from the Surface of Healthy Human Skin.</title>
        <authorList>
            <person name="Srivastav R."/>
            <person name="Singh A."/>
            <person name="Jangir P.K."/>
            <person name="Kumari C."/>
            <person name="Muduli S."/>
            <person name="Sharma R."/>
        </authorList>
    </citation>
    <scope>NUCLEOTIDE SEQUENCE [LARGE SCALE GENOMIC DNA]</scope>
    <source>
        <strain evidence="6 7">S46</strain>
    </source>
</reference>
<evidence type="ECO:0000256" key="3">
    <source>
        <dbReference type="ARBA" id="ARBA00022729"/>
    </source>
</evidence>
<dbReference type="STRING" id="1229783.C273_06727"/>
<comment type="subcellular location">
    <subcellularLocation>
        <location evidence="1">Periplasm</location>
    </subcellularLocation>
</comment>
<keyword evidence="2" id="KW-0813">Transport</keyword>
<dbReference type="Gene3D" id="3.40.190.10">
    <property type="entry name" value="Periplasmic binding protein-like II"/>
    <property type="match status" value="2"/>
</dbReference>
<evidence type="ECO:0000256" key="5">
    <source>
        <dbReference type="PIRSR" id="PIRSR019574-1"/>
    </source>
</evidence>
<feature type="binding site" evidence="5">
    <location>
        <position position="44"/>
    </location>
    <ligand>
        <name>spermidine</name>
        <dbReference type="ChEBI" id="CHEBI:57834"/>
    </ligand>
</feature>
<evidence type="ECO:0000313" key="6">
    <source>
        <dbReference type="EMBL" id="EKU47716.1"/>
    </source>
</evidence>
<proteinExistence type="predicted"/>
<keyword evidence="4" id="KW-0574">Periplasm</keyword>
<comment type="caution">
    <text evidence="6">The sequence shown here is derived from an EMBL/GenBank/DDBJ whole genome shotgun (WGS) entry which is preliminary data.</text>
</comment>
<sequence>MKRYITLIIGSFLIGVCCLLLSKALDQQHTSSKQEKLFVYNWGEYIDPDLIKQFEKETGIKVIYESFDSNEAMEAKLRNGGTHYDVVFPSDYTVNKLKKDGLLLPLNHDKLKHLKNIDSNYMNMSFDKGNRYAVPYFFGTVGILYDKDKYSDMTFNSWNDLLKPQLKQDILLVDSAREIVGIALNMNHDSLNTTDPEKLKEAQLKLAKLAPNVKGVVGDELPLMLEQQEAHVAVVWSGVAMPIVTENDTYQYVVPQEGSNLWFDNMVIPKTSQNVDGAHRFIDFLLREDVSAQNTEWVGYATPNREALRHLPQSIRNDKRFYPLKAEQSKLEVYEDLGKYYVNEYNEMFLNFKMSLD</sequence>
<evidence type="ECO:0000256" key="1">
    <source>
        <dbReference type="ARBA" id="ARBA00004418"/>
    </source>
</evidence>
<dbReference type="InterPro" id="IPR001188">
    <property type="entry name" value="Sperm_putr-bd"/>
</dbReference>
<dbReference type="GO" id="GO:0042597">
    <property type="term" value="C:periplasmic space"/>
    <property type="evidence" value="ECO:0007669"/>
    <property type="project" value="UniProtKB-SubCell"/>
</dbReference>
<dbReference type="AlphaFoldDB" id="K9ANU9"/>
<accession>K9ANU9</accession>
<dbReference type="InterPro" id="IPR006059">
    <property type="entry name" value="SBP"/>
</dbReference>
<keyword evidence="3" id="KW-0732">Signal</keyword>
<evidence type="ECO:0000313" key="7">
    <source>
        <dbReference type="Proteomes" id="UP000009885"/>
    </source>
</evidence>
<dbReference type="PATRIC" id="fig|1229783.3.peg.1358"/>
<dbReference type="GO" id="GO:0019808">
    <property type="term" value="F:polyamine binding"/>
    <property type="evidence" value="ECO:0007669"/>
    <property type="project" value="InterPro"/>
</dbReference>
<organism evidence="6 7">
    <name type="scientific">Staphylococcus massiliensis S46</name>
    <dbReference type="NCBI Taxonomy" id="1229783"/>
    <lineage>
        <taxon>Bacteria</taxon>
        <taxon>Bacillati</taxon>
        <taxon>Bacillota</taxon>
        <taxon>Bacilli</taxon>
        <taxon>Bacillales</taxon>
        <taxon>Staphylococcaceae</taxon>
        <taxon>Staphylococcus</taxon>
    </lineage>
</organism>
<name>K9ANU9_9STAP</name>
<dbReference type="OrthoDB" id="9769319at2"/>
<dbReference type="PIRSF" id="PIRSF019574">
    <property type="entry name" value="Periplasmic_polyamine_BP"/>
    <property type="match status" value="1"/>
</dbReference>
<keyword evidence="7" id="KW-1185">Reference proteome</keyword>
<evidence type="ECO:0000256" key="4">
    <source>
        <dbReference type="ARBA" id="ARBA00022764"/>
    </source>
</evidence>